<keyword evidence="3" id="KW-1185">Reference proteome</keyword>
<reference evidence="2" key="1">
    <citation type="submission" date="2023-07" db="EMBL/GenBank/DDBJ databases">
        <title>The genome sequence of Rhodocytophaga aerolata KACC 12507.</title>
        <authorList>
            <person name="Zhang X."/>
        </authorList>
    </citation>
    <scope>NUCLEOTIDE SEQUENCE</scope>
    <source>
        <strain evidence="2">KACC 12507</strain>
    </source>
</reference>
<organism evidence="2 3">
    <name type="scientific">Rhodocytophaga aerolata</name>
    <dbReference type="NCBI Taxonomy" id="455078"/>
    <lineage>
        <taxon>Bacteria</taxon>
        <taxon>Pseudomonadati</taxon>
        <taxon>Bacteroidota</taxon>
        <taxon>Cytophagia</taxon>
        <taxon>Cytophagales</taxon>
        <taxon>Rhodocytophagaceae</taxon>
        <taxon>Rhodocytophaga</taxon>
    </lineage>
</organism>
<name>A0ABT8RAN1_9BACT</name>
<gene>
    <name evidence="2" type="ORF">Q0590_22985</name>
</gene>
<feature type="chain" id="PRO_5047492811" evidence="1">
    <location>
        <begin position="22"/>
        <end position="259"/>
    </location>
</feature>
<proteinExistence type="predicted"/>
<feature type="signal peptide" evidence="1">
    <location>
        <begin position="1"/>
        <end position="21"/>
    </location>
</feature>
<protein>
    <submittedName>
        <fullName evidence="2">DUF2490 domain-containing protein</fullName>
    </submittedName>
</protein>
<dbReference type="Proteomes" id="UP001168528">
    <property type="component" value="Unassembled WGS sequence"/>
</dbReference>
<dbReference type="SUPFAM" id="SSF56935">
    <property type="entry name" value="Porins"/>
    <property type="match status" value="1"/>
</dbReference>
<keyword evidence="1" id="KW-0732">Signal</keyword>
<evidence type="ECO:0000313" key="3">
    <source>
        <dbReference type="Proteomes" id="UP001168528"/>
    </source>
</evidence>
<dbReference type="EMBL" id="JAUKPO010000016">
    <property type="protein sequence ID" value="MDO1449161.1"/>
    <property type="molecule type" value="Genomic_DNA"/>
</dbReference>
<sequence>MIRIFFFIFLLITCFSSLTHAQNTRLRDNNTIGWYTYTGTFRVQPKWSLHTEYQWRREDFGTTWQQSLLRVGVNYQLHPNVLLHLGYGWIETFNYGDYPINGFGKQFPEHRIYQQVNVTQKTGRVDWLHRYRLEQRWNGRFNSADSDNPDGWTYLNRLRYMVRLQVPLQGPTLDDKEFYLAAYDEIFIGFGKNVAQNVFDQNRVSFLAGYRLNKNLKIEAGYLQQLVQLSRRINDRNVFQYNNGLIVNLVLNADLKKGL</sequence>
<evidence type="ECO:0000313" key="2">
    <source>
        <dbReference type="EMBL" id="MDO1449161.1"/>
    </source>
</evidence>
<dbReference type="RefSeq" id="WP_302039962.1">
    <property type="nucleotide sequence ID" value="NZ_JAUKPO010000016.1"/>
</dbReference>
<comment type="caution">
    <text evidence="2">The sequence shown here is derived from an EMBL/GenBank/DDBJ whole genome shotgun (WGS) entry which is preliminary data.</text>
</comment>
<evidence type="ECO:0000256" key="1">
    <source>
        <dbReference type="SAM" id="SignalP"/>
    </source>
</evidence>
<dbReference type="Pfam" id="PF10677">
    <property type="entry name" value="DUF2490"/>
    <property type="match status" value="1"/>
</dbReference>
<dbReference type="InterPro" id="IPR019619">
    <property type="entry name" value="DUF2490"/>
</dbReference>
<accession>A0ABT8RAN1</accession>